<dbReference type="AlphaFoldDB" id="A0AAV5WCA6"/>
<protein>
    <submittedName>
        <fullName evidence="1">Uncharacterized protein</fullName>
    </submittedName>
</protein>
<dbReference type="EMBL" id="BTSY01000005">
    <property type="protein sequence ID" value="GMT29896.1"/>
    <property type="molecule type" value="Genomic_DNA"/>
</dbReference>
<accession>A0AAV5WCA6</accession>
<name>A0AAV5WCA6_9BILA</name>
<evidence type="ECO:0000313" key="2">
    <source>
        <dbReference type="Proteomes" id="UP001432322"/>
    </source>
</evidence>
<keyword evidence="2" id="KW-1185">Reference proteome</keyword>
<evidence type="ECO:0000313" key="1">
    <source>
        <dbReference type="EMBL" id="GMT29896.1"/>
    </source>
</evidence>
<sequence>ITTETSVFTDESLRRMMLNKSSAGIGLPCEGITAAGLFAVWEDLLNGKFDALSIIVNKPVATELFDLIRTDGDKSSWEEQNMDPIEMAGLTVREPVERYEIWCENDYEERLVVRISRIYDDRIWKSEKYKVAEWNSDDWDSDNLCYSSD</sequence>
<reference evidence="1" key="1">
    <citation type="submission" date="2023-10" db="EMBL/GenBank/DDBJ databases">
        <title>Genome assembly of Pristionchus species.</title>
        <authorList>
            <person name="Yoshida K."/>
            <person name="Sommer R.J."/>
        </authorList>
    </citation>
    <scope>NUCLEOTIDE SEQUENCE</scope>
    <source>
        <strain evidence="1">RS5133</strain>
    </source>
</reference>
<organism evidence="1 2">
    <name type="scientific">Pristionchus fissidentatus</name>
    <dbReference type="NCBI Taxonomy" id="1538716"/>
    <lineage>
        <taxon>Eukaryota</taxon>
        <taxon>Metazoa</taxon>
        <taxon>Ecdysozoa</taxon>
        <taxon>Nematoda</taxon>
        <taxon>Chromadorea</taxon>
        <taxon>Rhabditida</taxon>
        <taxon>Rhabditina</taxon>
        <taxon>Diplogasteromorpha</taxon>
        <taxon>Diplogasteroidea</taxon>
        <taxon>Neodiplogasteridae</taxon>
        <taxon>Pristionchus</taxon>
    </lineage>
</organism>
<proteinExistence type="predicted"/>
<gene>
    <name evidence="1" type="ORF">PFISCL1PPCAC_21193</name>
</gene>
<dbReference type="Proteomes" id="UP001432322">
    <property type="component" value="Unassembled WGS sequence"/>
</dbReference>
<feature type="non-terminal residue" evidence="1">
    <location>
        <position position="1"/>
    </location>
</feature>
<comment type="caution">
    <text evidence="1">The sequence shown here is derived from an EMBL/GenBank/DDBJ whole genome shotgun (WGS) entry which is preliminary data.</text>
</comment>